<dbReference type="Proteomes" id="UP000254191">
    <property type="component" value="Unassembled WGS sequence"/>
</dbReference>
<sequence>MSYTLYLQQTPTVGTKVPFPSLAKGNYPLNEVIINAFLNLDAINREFGYRCIIR</sequence>
<dbReference type="AlphaFoldDB" id="A0A379GCL2"/>
<organism evidence="1 2">
    <name type="scientific">Proteus mirabilis</name>
    <dbReference type="NCBI Taxonomy" id="584"/>
    <lineage>
        <taxon>Bacteria</taxon>
        <taxon>Pseudomonadati</taxon>
        <taxon>Pseudomonadota</taxon>
        <taxon>Gammaproteobacteria</taxon>
        <taxon>Enterobacterales</taxon>
        <taxon>Morganellaceae</taxon>
        <taxon>Proteus</taxon>
    </lineage>
</organism>
<protein>
    <submittedName>
        <fullName evidence="1">Uncharacterized protein</fullName>
    </submittedName>
</protein>
<accession>A0A379GCL2</accession>
<evidence type="ECO:0000313" key="1">
    <source>
        <dbReference type="EMBL" id="SUC38749.1"/>
    </source>
</evidence>
<evidence type="ECO:0000313" key="2">
    <source>
        <dbReference type="Proteomes" id="UP000254191"/>
    </source>
</evidence>
<name>A0A379GCL2_PROMI</name>
<reference evidence="1 2" key="1">
    <citation type="submission" date="2018-06" db="EMBL/GenBank/DDBJ databases">
        <authorList>
            <consortium name="Pathogen Informatics"/>
            <person name="Doyle S."/>
        </authorList>
    </citation>
    <scope>NUCLEOTIDE SEQUENCE [LARGE SCALE GENOMIC DNA]</scope>
    <source>
        <strain evidence="1 2">NCTC11938</strain>
    </source>
</reference>
<gene>
    <name evidence="1" type="ORF">NCTC11938_03020</name>
</gene>
<proteinExistence type="predicted"/>
<dbReference type="EMBL" id="UGTS01000005">
    <property type="protein sequence ID" value="SUC38749.1"/>
    <property type="molecule type" value="Genomic_DNA"/>
</dbReference>